<evidence type="ECO:0000313" key="1">
    <source>
        <dbReference type="EMBL" id="KOF82246.1"/>
    </source>
</evidence>
<sequence>MIGAFGVNLHILISFSHFFCLPTCLYTCHAPIPLCMYVFSILFTNEGKMYLKHVVERVYPLF</sequence>
<gene>
    <name evidence="1" type="ORF">OCBIM_22025534mg</name>
</gene>
<dbReference type="EMBL" id="KQ419831">
    <property type="protein sequence ID" value="KOF82246.1"/>
    <property type="molecule type" value="Genomic_DNA"/>
</dbReference>
<proteinExistence type="predicted"/>
<organism evidence="1">
    <name type="scientific">Octopus bimaculoides</name>
    <name type="common">California two-spotted octopus</name>
    <dbReference type="NCBI Taxonomy" id="37653"/>
    <lineage>
        <taxon>Eukaryota</taxon>
        <taxon>Metazoa</taxon>
        <taxon>Spiralia</taxon>
        <taxon>Lophotrochozoa</taxon>
        <taxon>Mollusca</taxon>
        <taxon>Cephalopoda</taxon>
        <taxon>Coleoidea</taxon>
        <taxon>Octopodiformes</taxon>
        <taxon>Octopoda</taxon>
        <taxon>Incirrata</taxon>
        <taxon>Octopodidae</taxon>
        <taxon>Octopus</taxon>
    </lineage>
</organism>
<name>A0A0L8GYX1_OCTBM</name>
<reference evidence="1" key="1">
    <citation type="submission" date="2015-07" db="EMBL/GenBank/DDBJ databases">
        <title>MeaNS - Measles Nucleotide Surveillance Program.</title>
        <authorList>
            <person name="Tran T."/>
            <person name="Druce J."/>
        </authorList>
    </citation>
    <scope>NUCLEOTIDE SEQUENCE</scope>
    <source>
        <strain evidence="1">UCB-OBI-ISO-001</strain>
        <tissue evidence="1">Gonad</tissue>
    </source>
</reference>
<dbReference type="AlphaFoldDB" id="A0A0L8GYX1"/>
<protein>
    <submittedName>
        <fullName evidence="1">Uncharacterized protein</fullName>
    </submittedName>
</protein>
<accession>A0A0L8GYX1</accession>